<organism evidence="2 3">
    <name type="scientific">Striga hermonthica</name>
    <name type="common">Purple witchweed</name>
    <name type="synonym">Buchnera hermonthica</name>
    <dbReference type="NCBI Taxonomy" id="68872"/>
    <lineage>
        <taxon>Eukaryota</taxon>
        <taxon>Viridiplantae</taxon>
        <taxon>Streptophyta</taxon>
        <taxon>Embryophyta</taxon>
        <taxon>Tracheophyta</taxon>
        <taxon>Spermatophyta</taxon>
        <taxon>Magnoliopsida</taxon>
        <taxon>eudicotyledons</taxon>
        <taxon>Gunneridae</taxon>
        <taxon>Pentapetalae</taxon>
        <taxon>asterids</taxon>
        <taxon>lamiids</taxon>
        <taxon>Lamiales</taxon>
        <taxon>Orobanchaceae</taxon>
        <taxon>Buchnereae</taxon>
        <taxon>Striga</taxon>
    </lineage>
</organism>
<evidence type="ECO:0000256" key="1">
    <source>
        <dbReference type="SAM" id="MobiDB-lite"/>
    </source>
</evidence>
<dbReference type="Proteomes" id="UP001153555">
    <property type="component" value="Unassembled WGS sequence"/>
</dbReference>
<gene>
    <name evidence="2" type="ORF">SHERM_10557</name>
</gene>
<protein>
    <submittedName>
        <fullName evidence="2">Uncharacterized protein</fullName>
    </submittedName>
</protein>
<evidence type="ECO:0000313" key="2">
    <source>
        <dbReference type="EMBL" id="CAA0808195.1"/>
    </source>
</evidence>
<feature type="non-terminal residue" evidence="2">
    <location>
        <position position="1"/>
    </location>
</feature>
<feature type="region of interest" description="Disordered" evidence="1">
    <location>
        <begin position="61"/>
        <end position="105"/>
    </location>
</feature>
<proteinExistence type="predicted"/>
<comment type="caution">
    <text evidence="2">The sequence shown here is derived from an EMBL/GenBank/DDBJ whole genome shotgun (WGS) entry which is preliminary data.</text>
</comment>
<dbReference type="EMBL" id="CACSLK010002554">
    <property type="protein sequence ID" value="CAA0808195.1"/>
    <property type="molecule type" value="Genomic_DNA"/>
</dbReference>
<feature type="compositionally biased region" description="Pro residues" evidence="1">
    <location>
        <begin position="74"/>
        <end position="90"/>
    </location>
</feature>
<accession>A0A9N7MKQ6</accession>
<dbReference type="AlphaFoldDB" id="A0A9N7MKQ6"/>
<sequence>PSPFFPCACCHLPSPMPTAHRHAPAPSLHSRAIARPSSLLIFSRALLRAPACRLLARPSRLIRSRRDPRASQLPPAPRSPTAPPRTPVHPPTTRLRTPCQSRVAR</sequence>
<keyword evidence="3" id="KW-1185">Reference proteome</keyword>
<reference evidence="2" key="1">
    <citation type="submission" date="2019-12" db="EMBL/GenBank/DDBJ databases">
        <authorList>
            <person name="Scholes J."/>
        </authorList>
    </citation>
    <scope>NUCLEOTIDE SEQUENCE</scope>
</reference>
<evidence type="ECO:0000313" key="3">
    <source>
        <dbReference type="Proteomes" id="UP001153555"/>
    </source>
</evidence>
<name>A0A9N7MKQ6_STRHE</name>
<feature type="non-terminal residue" evidence="2">
    <location>
        <position position="105"/>
    </location>
</feature>